<proteinExistence type="predicted"/>
<feature type="transmembrane region" description="Helical" evidence="2">
    <location>
        <begin position="7"/>
        <end position="29"/>
    </location>
</feature>
<dbReference type="Proteomes" id="UP000439903">
    <property type="component" value="Unassembled WGS sequence"/>
</dbReference>
<organism evidence="3 4">
    <name type="scientific">Gigaspora margarita</name>
    <dbReference type="NCBI Taxonomy" id="4874"/>
    <lineage>
        <taxon>Eukaryota</taxon>
        <taxon>Fungi</taxon>
        <taxon>Fungi incertae sedis</taxon>
        <taxon>Mucoromycota</taxon>
        <taxon>Glomeromycotina</taxon>
        <taxon>Glomeromycetes</taxon>
        <taxon>Diversisporales</taxon>
        <taxon>Gigasporaceae</taxon>
        <taxon>Gigaspora</taxon>
    </lineage>
</organism>
<keyword evidence="2" id="KW-1133">Transmembrane helix</keyword>
<keyword evidence="1" id="KW-0175">Coiled coil</keyword>
<gene>
    <name evidence="3" type="ORF">F8M41_026280</name>
</gene>
<reference evidence="3 4" key="1">
    <citation type="journal article" date="2019" name="Environ. Microbiol.">
        <title>At the nexus of three kingdoms: the genome of the mycorrhizal fungus Gigaspora margarita provides insights into plant, endobacterial and fungal interactions.</title>
        <authorList>
            <person name="Venice F."/>
            <person name="Ghignone S."/>
            <person name="Salvioli di Fossalunga A."/>
            <person name="Amselem J."/>
            <person name="Novero M."/>
            <person name="Xianan X."/>
            <person name="Sedzielewska Toro K."/>
            <person name="Morin E."/>
            <person name="Lipzen A."/>
            <person name="Grigoriev I.V."/>
            <person name="Henrissat B."/>
            <person name="Martin F.M."/>
            <person name="Bonfante P."/>
        </authorList>
    </citation>
    <scope>NUCLEOTIDE SEQUENCE [LARGE SCALE GENOMIC DNA]</scope>
    <source>
        <strain evidence="3 4">BEG34</strain>
    </source>
</reference>
<dbReference type="EMBL" id="WTPW01000973">
    <property type="protein sequence ID" value="KAF0465419.1"/>
    <property type="molecule type" value="Genomic_DNA"/>
</dbReference>
<evidence type="ECO:0000256" key="1">
    <source>
        <dbReference type="SAM" id="Coils"/>
    </source>
</evidence>
<dbReference type="PROSITE" id="PS51257">
    <property type="entry name" value="PROKAR_LIPOPROTEIN"/>
    <property type="match status" value="1"/>
</dbReference>
<evidence type="ECO:0000313" key="3">
    <source>
        <dbReference type="EMBL" id="KAF0465419.1"/>
    </source>
</evidence>
<feature type="transmembrane region" description="Helical" evidence="2">
    <location>
        <begin position="75"/>
        <end position="93"/>
    </location>
</feature>
<protein>
    <recommendedName>
        <fullName evidence="5">Ion transport domain-containing protein</fullName>
    </recommendedName>
</protein>
<keyword evidence="2" id="KW-0472">Membrane</keyword>
<keyword evidence="2" id="KW-0812">Transmembrane</keyword>
<accession>A0A8H3XH39</accession>
<name>A0A8H3XH39_GIGMA</name>
<feature type="transmembrane region" description="Helical" evidence="2">
    <location>
        <begin position="35"/>
        <end position="63"/>
    </location>
</feature>
<dbReference type="OrthoDB" id="2306435at2759"/>
<sequence length="260" mass="30338">MNAYRKFYYYIVWAIYSTFMGCFLIASTIPENKIFWINQIILLVATIFFGLMFFIFEVCQFIYRPIAYIKSAWNWLDLAAISFLVITSLIWIHDLTPPIWIITISPSYTDDANNPWNLVSMYKLISSNGTVEESLFIETPDDNTNLFSFSTSVLAAYFMLTESFLQLKAKILSEVELFWVVTLSEKKEKWFPEILIEDKDSLPPKILKILKIKDTEEIQDKINKALTKIDKALTKIEDTKETLQSKIDEALINKIDKQNE</sequence>
<evidence type="ECO:0008006" key="5">
    <source>
        <dbReference type="Google" id="ProtNLM"/>
    </source>
</evidence>
<evidence type="ECO:0000313" key="4">
    <source>
        <dbReference type="Proteomes" id="UP000439903"/>
    </source>
</evidence>
<dbReference type="AlphaFoldDB" id="A0A8H3XH39"/>
<keyword evidence="4" id="KW-1185">Reference proteome</keyword>
<feature type="coiled-coil region" evidence="1">
    <location>
        <begin position="222"/>
        <end position="260"/>
    </location>
</feature>
<evidence type="ECO:0000256" key="2">
    <source>
        <dbReference type="SAM" id="Phobius"/>
    </source>
</evidence>
<comment type="caution">
    <text evidence="3">The sequence shown here is derived from an EMBL/GenBank/DDBJ whole genome shotgun (WGS) entry which is preliminary data.</text>
</comment>